<dbReference type="EMBL" id="KB008010">
    <property type="protein sequence ID" value="ELR16073.1"/>
    <property type="molecule type" value="Genomic_DNA"/>
</dbReference>
<feature type="compositionally biased region" description="Low complexity" evidence="1">
    <location>
        <begin position="33"/>
        <end position="46"/>
    </location>
</feature>
<feature type="compositionally biased region" description="Polar residues" evidence="1">
    <location>
        <begin position="1"/>
        <end position="10"/>
    </location>
</feature>
<dbReference type="GeneID" id="14916732"/>
<feature type="region of interest" description="Disordered" evidence="1">
    <location>
        <begin position="1"/>
        <end position="217"/>
    </location>
</feature>
<evidence type="ECO:0000256" key="1">
    <source>
        <dbReference type="SAM" id="MobiDB-lite"/>
    </source>
</evidence>
<reference evidence="2 3" key="1">
    <citation type="journal article" date="2013" name="Genome Biol.">
        <title>Genome of Acanthamoeba castellanii highlights extensive lateral gene transfer and early evolution of tyrosine kinase signaling.</title>
        <authorList>
            <person name="Clarke M."/>
            <person name="Lohan A.J."/>
            <person name="Liu B."/>
            <person name="Lagkouvardos I."/>
            <person name="Roy S."/>
            <person name="Zafar N."/>
            <person name="Bertelli C."/>
            <person name="Schilde C."/>
            <person name="Kianianmomeni A."/>
            <person name="Burglin T.R."/>
            <person name="Frech C."/>
            <person name="Turcotte B."/>
            <person name="Kopec K.O."/>
            <person name="Synnott J.M."/>
            <person name="Choo C."/>
            <person name="Paponov I."/>
            <person name="Finkler A."/>
            <person name="Soon Heng Tan C."/>
            <person name="Hutchins A.P."/>
            <person name="Weinmeier T."/>
            <person name="Rattei T."/>
            <person name="Chu J.S."/>
            <person name="Gimenez G."/>
            <person name="Irimia M."/>
            <person name="Rigden D.J."/>
            <person name="Fitzpatrick D.A."/>
            <person name="Lorenzo-Morales J."/>
            <person name="Bateman A."/>
            <person name="Chiu C.H."/>
            <person name="Tang P."/>
            <person name="Hegemann P."/>
            <person name="Fromm H."/>
            <person name="Raoult D."/>
            <person name="Greub G."/>
            <person name="Miranda-Saavedra D."/>
            <person name="Chen N."/>
            <person name="Nash P."/>
            <person name="Ginger M.L."/>
            <person name="Horn M."/>
            <person name="Schaap P."/>
            <person name="Caler L."/>
            <person name="Loftus B."/>
        </authorList>
    </citation>
    <scope>NUCLEOTIDE SEQUENCE [LARGE SCALE GENOMIC DNA]</scope>
    <source>
        <strain evidence="2 3">Neff</strain>
    </source>
</reference>
<evidence type="ECO:0000313" key="2">
    <source>
        <dbReference type="EMBL" id="ELR16073.1"/>
    </source>
</evidence>
<keyword evidence="3" id="KW-1185">Reference proteome</keyword>
<name>L8GTZ3_ACACF</name>
<sequence>MATVGSTSTDSELRTYANPLLHLAPPEEEEEPSSAAAAAATSNKRSPNSKKSSRGGFAKKLPLLRRTKSNKDVRSTSTIDGSSSSSSPLLASSPDRITPRPLLQLQREELERHNAAVAPQGLAKWTQKLSAEERQQKRLRYKNKDRVDIPSTSPPTPSASTSSSPRWVVGKTTRCNSSDDEHHHNNTRWNARNVGEPYQSDDDEDGDVNTTKRGRRGAVVEALALSPRSGDGHGFGGGRPPNARCARAQLAALPYALTAFESPER</sequence>
<proteinExistence type="predicted"/>
<feature type="compositionally biased region" description="Basic and acidic residues" evidence="1">
    <location>
        <begin position="130"/>
        <end position="148"/>
    </location>
</feature>
<accession>L8GTZ3</accession>
<dbReference type="AlphaFoldDB" id="L8GTZ3"/>
<dbReference type="Proteomes" id="UP000011083">
    <property type="component" value="Unassembled WGS sequence"/>
</dbReference>
<evidence type="ECO:0000313" key="3">
    <source>
        <dbReference type="Proteomes" id="UP000011083"/>
    </source>
</evidence>
<dbReference type="RefSeq" id="XP_004338086.1">
    <property type="nucleotide sequence ID" value="XM_004338038.1"/>
</dbReference>
<dbReference type="KEGG" id="acan:ACA1_224530"/>
<dbReference type="VEuPathDB" id="AmoebaDB:ACA1_224530"/>
<protein>
    <submittedName>
        <fullName evidence="2">Uncharacterized protein</fullName>
    </submittedName>
</protein>
<feature type="compositionally biased region" description="Low complexity" evidence="1">
    <location>
        <begin position="75"/>
        <end position="105"/>
    </location>
</feature>
<organism evidence="2 3">
    <name type="scientific">Acanthamoeba castellanii (strain ATCC 30010 / Neff)</name>
    <dbReference type="NCBI Taxonomy" id="1257118"/>
    <lineage>
        <taxon>Eukaryota</taxon>
        <taxon>Amoebozoa</taxon>
        <taxon>Discosea</taxon>
        <taxon>Longamoebia</taxon>
        <taxon>Centramoebida</taxon>
        <taxon>Acanthamoebidae</taxon>
        <taxon>Acanthamoeba</taxon>
    </lineage>
</organism>
<gene>
    <name evidence="2" type="ORF">ACA1_224530</name>
</gene>